<feature type="compositionally biased region" description="Low complexity" evidence="1">
    <location>
        <begin position="167"/>
        <end position="181"/>
    </location>
</feature>
<comment type="caution">
    <text evidence="2">The sequence shown here is derived from an EMBL/GenBank/DDBJ whole genome shotgun (WGS) entry which is preliminary data.</text>
</comment>
<dbReference type="AlphaFoldDB" id="A0A066W6H4"/>
<dbReference type="HOGENOM" id="CLU_281458_0_0_1"/>
<feature type="region of interest" description="Disordered" evidence="1">
    <location>
        <begin position="129"/>
        <end position="452"/>
    </location>
</feature>
<protein>
    <submittedName>
        <fullName evidence="2">Uncharacterized protein</fullName>
    </submittedName>
</protein>
<dbReference type="RefSeq" id="XP_013244363.1">
    <property type="nucleotide sequence ID" value="XM_013388909.1"/>
</dbReference>
<feature type="compositionally biased region" description="Low complexity" evidence="1">
    <location>
        <begin position="1077"/>
        <end position="1088"/>
    </location>
</feature>
<evidence type="ECO:0000313" key="2">
    <source>
        <dbReference type="EMBL" id="KDN49577.1"/>
    </source>
</evidence>
<feature type="compositionally biased region" description="Basic and acidic residues" evidence="1">
    <location>
        <begin position="566"/>
        <end position="586"/>
    </location>
</feature>
<proteinExistence type="predicted"/>
<feature type="compositionally biased region" description="Basic and acidic residues" evidence="1">
    <location>
        <begin position="420"/>
        <end position="437"/>
    </location>
</feature>
<feature type="compositionally biased region" description="Polar residues" evidence="1">
    <location>
        <begin position="488"/>
        <end position="500"/>
    </location>
</feature>
<feature type="compositionally biased region" description="Polar residues" evidence="1">
    <location>
        <begin position="217"/>
        <end position="235"/>
    </location>
</feature>
<feature type="compositionally biased region" description="Low complexity" evidence="1">
    <location>
        <begin position="143"/>
        <end position="160"/>
    </location>
</feature>
<feature type="compositionally biased region" description="Gly residues" evidence="1">
    <location>
        <begin position="282"/>
        <end position="294"/>
    </location>
</feature>
<feature type="compositionally biased region" description="Basic and acidic residues" evidence="1">
    <location>
        <begin position="960"/>
        <end position="970"/>
    </location>
</feature>
<dbReference type="EMBL" id="JMSN01000021">
    <property type="protein sequence ID" value="KDN49577.1"/>
    <property type="molecule type" value="Genomic_DNA"/>
</dbReference>
<feature type="compositionally biased region" description="Polar residues" evidence="1">
    <location>
        <begin position="367"/>
        <end position="393"/>
    </location>
</feature>
<evidence type="ECO:0000313" key="3">
    <source>
        <dbReference type="Proteomes" id="UP000027361"/>
    </source>
</evidence>
<feature type="compositionally biased region" description="Basic and acidic residues" evidence="1">
    <location>
        <begin position="336"/>
        <end position="352"/>
    </location>
</feature>
<feature type="compositionally biased region" description="Low complexity" evidence="1">
    <location>
        <begin position="196"/>
        <end position="207"/>
    </location>
</feature>
<feature type="region of interest" description="Disordered" evidence="1">
    <location>
        <begin position="468"/>
        <end position="736"/>
    </location>
</feature>
<dbReference type="GeneID" id="25264099"/>
<organism evidence="2 3">
    <name type="scientific">Tilletiaria anomala (strain ATCC 24038 / CBS 436.72 / UBC 951)</name>
    <dbReference type="NCBI Taxonomy" id="1037660"/>
    <lineage>
        <taxon>Eukaryota</taxon>
        <taxon>Fungi</taxon>
        <taxon>Dikarya</taxon>
        <taxon>Basidiomycota</taxon>
        <taxon>Ustilaginomycotina</taxon>
        <taxon>Exobasidiomycetes</taxon>
        <taxon>Georgefischeriales</taxon>
        <taxon>Tilletiariaceae</taxon>
        <taxon>Tilletiaria</taxon>
    </lineage>
</organism>
<sequence>MEADPWSSSSPWAEPDGNSAAVVATLPSFSVSDGSVATADAPRSTGADTVDYNAAPRWGPASPASTDPIEGASASATQGGGPRTPSTSGLDPPQWGSISPSSDASYPKANLTKDAASWCTADAPPATSFATAEAVPRNTADDATPPASARSTYSTASYSSAKEKVNSTSSTASQSAAPASAGEGTWGCRSSSNEPASATGSAASGWAPIRSPGYKFSSASSLEKQGGESTSTSSIPPRRAEEARGGDGDGWGGESNASLSTSFNEIGIADSGSSRLTPVSAGWGGALGGGGEGVADGALVDEESPWGAPPPEPAAEATGSPGMSPTLSSAALQAAIERKLAPEKAQGAEKGKKPPQISVPPIATDNDGAQASVGSGASTPRDPQSATSAQQATWLARLRASQKSTTSPQIGRASLESDQDSARVSKDGSAKKEEGSKKPGFVQTSKQDATKGAAGMISSLIASAKKGVAPAAVVSAADEDDEDEPAPQTGTTASFASNPDSARDLLSFDDESEKKARAAAAANKMRPDTDEQQTESVVTRWFGRWGGGKREDAPAHIQAGVSEESYADRLEGAEGHLSHADLEWLDKTAPQVHSAGGQQPYSAGPVSRQAPAPAGGAGASSSLCVPARQQQPQRSTSGGTSTSGSPRDHWLTMDSNNHSGAKSPAGPQFATSGPHRPVRLEQAPCASHNGPRGASMTGPLMSNGYASAHNGPSVGQAQRLTPQSARISSAGSAQSSANLFGEFQSETFSDWSPVPARAACIQSLEQHHTHATLPACVAPPSHAPAQARSDNYNLSSPNPQGLRTPASIVASEFSPAPSSDGFGSPTGQLIGCKGDRKPPGILEQRNRFAGGLDPYASVPFASGRAGTIDDGFGKDYRDDDDDDDVGGVLGGGAPGYRDEPAIADPLPTRSRLSTGAGRMSQPPPAPAVPTRAKAAQPTFSGLDDLLGDMSIEESNAPDARQTEKSSKVAADDLLGDFLCSPRATASSSSQPYFTGIPPEKQTHASRPSAGTALGPAPPAPPAAMTNKGGPLLPPPPGQTRAGGLLPPPPGRATAAVSSLLSGLGGQQQTRSSIDVAQVQSDTQLQQTQGKAKANGPSAGRGMTADDLSFFETL</sequence>
<feature type="region of interest" description="Disordered" evidence="1">
    <location>
        <begin position="32"/>
        <end position="108"/>
    </location>
</feature>
<reference evidence="2 3" key="1">
    <citation type="submission" date="2014-05" db="EMBL/GenBank/DDBJ databases">
        <title>Draft genome sequence of a rare smut relative, Tilletiaria anomala UBC 951.</title>
        <authorList>
            <consortium name="DOE Joint Genome Institute"/>
            <person name="Toome M."/>
            <person name="Kuo A."/>
            <person name="Henrissat B."/>
            <person name="Lipzen A."/>
            <person name="Tritt A."/>
            <person name="Yoshinaga Y."/>
            <person name="Zane M."/>
            <person name="Barry K."/>
            <person name="Grigoriev I.V."/>
            <person name="Spatafora J.W."/>
            <person name="Aimea M.C."/>
        </authorList>
    </citation>
    <scope>NUCLEOTIDE SEQUENCE [LARGE SCALE GENOMIC DNA]</scope>
    <source>
        <strain evidence="2 3">UBC 951</strain>
    </source>
</reference>
<name>A0A066W6H4_TILAU</name>
<feature type="compositionally biased region" description="Polar residues" evidence="1">
    <location>
        <begin position="713"/>
        <end position="736"/>
    </location>
</feature>
<feature type="compositionally biased region" description="Polar residues" evidence="1">
    <location>
        <begin position="788"/>
        <end position="801"/>
    </location>
</feature>
<dbReference type="OMA" id="QHHTHAT"/>
<evidence type="ECO:0000256" key="1">
    <source>
        <dbReference type="SAM" id="MobiDB-lite"/>
    </source>
</evidence>
<dbReference type="InParanoid" id="A0A066W6H4"/>
<feature type="compositionally biased region" description="Basic and acidic residues" evidence="1">
    <location>
        <begin position="238"/>
        <end position="247"/>
    </location>
</feature>
<gene>
    <name evidence="2" type="ORF">K437DRAFT_255252</name>
</gene>
<feature type="region of interest" description="Disordered" evidence="1">
    <location>
        <begin position="775"/>
        <end position="1113"/>
    </location>
</feature>
<feature type="compositionally biased region" description="Polar residues" evidence="1">
    <location>
        <begin position="255"/>
        <end position="264"/>
    </location>
</feature>
<feature type="compositionally biased region" description="Polar residues" evidence="1">
    <location>
        <begin position="983"/>
        <end position="992"/>
    </location>
</feature>
<dbReference type="Proteomes" id="UP000027361">
    <property type="component" value="Unassembled WGS sequence"/>
</dbReference>
<accession>A0A066W6H4</accession>
<feature type="compositionally biased region" description="Low complexity" evidence="1">
    <location>
        <begin position="1051"/>
        <end position="1061"/>
    </location>
</feature>
<keyword evidence="3" id="KW-1185">Reference proteome</keyword>
<feature type="compositionally biased region" description="Low complexity" evidence="1">
    <location>
        <begin position="610"/>
        <end position="645"/>
    </location>
</feature>